<protein>
    <recommendedName>
        <fullName evidence="3">phosphoribosylanthranilate isomerase</fullName>
        <ecNumber evidence="3">5.3.1.24</ecNumber>
    </recommendedName>
</protein>
<evidence type="ECO:0000256" key="4">
    <source>
        <dbReference type="ARBA" id="ARBA00022605"/>
    </source>
</evidence>
<keyword evidence="7 9" id="KW-0413">Isomerase</keyword>
<evidence type="ECO:0000256" key="5">
    <source>
        <dbReference type="ARBA" id="ARBA00022822"/>
    </source>
</evidence>
<dbReference type="InterPro" id="IPR011060">
    <property type="entry name" value="RibuloseP-bd_barrel"/>
</dbReference>
<dbReference type="Pfam" id="PF00697">
    <property type="entry name" value="PRAI"/>
    <property type="match status" value="1"/>
</dbReference>
<evidence type="ECO:0000256" key="3">
    <source>
        <dbReference type="ARBA" id="ARBA00012572"/>
    </source>
</evidence>
<feature type="domain" description="N-(5'phosphoribosyl) anthranilate isomerase (PRAI)" evidence="8">
    <location>
        <begin position="4"/>
        <end position="199"/>
    </location>
</feature>
<dbReference type="HAMAP" id="MF_00135">
    <property type="entry name" value="PRAI"/>
    <property type="match status" value="1"/>
</dbReference>
<keyword evidence="4" id="KW-0028">Amino-acid biosynthesis</keyword>
<dbReference type="SUPFAM" id="SSF51366">
    <property type="entry name" value="Ribulose-phoshate binding barrel"/>
    <property type="match status" value="1"/>
</dbReference>
<dbReference type="InterPro" id="IPR013785">
    <property type="entry name" value="Aldolase_TIM"/>
</dbReference>
<evidence type="ECO:0000256" key="7">
    <source>
        <dbReference type="ARBA" id="ARBA00023235"/>
    </source>
</evidence>
<dbReference type="EC" id="5.3.1.24" evidence="3"/>
<dbReference type="GO" id="GO:0000162">
    <property type="term" value="P:L-tryptophan biosynthetic process"/>
    <property type="evidence" value="ECO:0007669"/>
    <property type="project" value="UniProtKB-UniPathway"/>
</dbReference>
<dbReference type="PANTHER" id="PTHR42894">
    <property type="entry name" value="N-(5'-PHOSPHORIBOSYL)ANTHRANILATE ISOMERASE"/>
    <property type="match status" value="1"/>
</dbReference>
<comment type="caution">
    <text evidence="9">The sequence shown here is derived from an EMBL/GenBank/DDBJ whole genome shotgun (WGS) entry which is preliminary data.</text>
</comment>
<dbReference type="FunFam" id="3.20.20.70:FF:000075">
    <property type="entry name" value="Tryptophan biosynthesis protein TRP1"/>
    <property type="match status" value="1"/>
</dbReference>
<name>A0A0W8FUQ6_9ZZZZ</name>
<keyword evidence="6" id="KW-0057">Aromatic amino acid biosynthesis</keyword>
<dbReference type="Gene3D" id="3.20.20.70">
    <property type="entry name" value="Aldolase class I"/>
    <property type="match status" value="1"/>
</dbReference>
<dbReference type="PANTHER" id="PTHR42894:SF1">
    <property type="entry name" value="N-(5'-PHOSPHORIBOSYL)ANTHRANILATE ISOMERASE"/>
    <property type="match status" value="1"/>
</dbReference>
<reference evidence="9" key="1">
    <citation type="journal article" date="2015" name="Proc. Natl. Acad. Sci. U.S.A.">
        <title>Networks of energetic and metabolic interactions define dynamics in microbial communities.</title>
        <authorList>
            <person name="Embree M."/>
            <person name="Liu J.K."/>
            <person name="Al-Bassam M.M."/>
            <person name="Zengler K."/>
        </authorList>
    </citation>
    <scope>NUCLEOTIDE SEQUENCE</scope>
</reference>
<gene>
    <name evidence="9" type="ORF">ASZ90_005569</name>
</gene>
<evidence type="ECO:0000256" key="2">
    <source>
        <dbReference type="ARBA" id="ARBA00007571"/>
    </source>
</evidence>
<comment type="pathway">
    <text evidence="1">Amino-acid biosynthesis; L-tryptophan biosynthesis; L-tryptophan from chorismate: step 3/5.</text>
</comment>
<organism evidence="9">
    <name type="scientific">hydrocarbon metagenome</name>
    <dbReference type="NCBI Taxonomy" id="938273"/>
    <lineage>
        <taxon>unclassified sequences</taxon>
        <taxon>metagenomes</taxon>
        <taxon>ecological metagenomes</taxon>
    </lineage>
</organism>
<dbReference type="GO" id="GO:0004640">
    <property type="term" value="F:phosphoribosylanthranilate isomerase activity"/>
    <property type="evidence" value="ECO:0007669"/>
    <property type="project" value="UniProtKB-EC"/>
</dbReference>
<comment type="similarity">
    <text evidence="2">Belongs to the TrpF family.</text>
</comment>
<accession>A0A0W8FUQ6</accession>
<proteinExistence type="inferred from homology"/>
<dbReference type="CDD" id="cd00405">
    <property type="entry name" value="PRAI"/>
    <property type="match status" value="1"/>
</dbReference>
<keyword evidence="5" id="KW-0822">Tryptophan biosynthesis</keyword>
<dbReference type="InterPro" id="IPR001240">
    <property type="entry name" value="PRAI_dom"/>
</dbReference>
<evidence type="ECO:0000256" key="6">
    <source>
        <dbReference type="ARBA" id="ARBA00023141"/>
    </source>
</evidence>
<dbReference type="UniPathway" id="UPA00035">
    <property type="reaction ID" value="UER00042"/>
</dbReference>
<evidence type="ECO:0000313" key="9">
    <source>
        <dbReference type="EMBL" id="KUG24615.1"/>
    </source>
</evidence>
<dbReference type="AlphaFoldDB" id="A0A0W8FUQ6"/>
<dbReference type="EMBL" id="LNQE01000841">
    <property type="protein sequence ID" value="KUG24615.1"/>
    <property type="molecule type" value="Genomic_DNA"/>
</dbReference>
<dbReference type="InterPro" id="IPR044643">
    <property type="entry name" value="TrpF_fam"/>
</dbReference>
<sequence>MTEVKICGITNLQDALAAAECGAVALGFIFYPPSPRYVKPEDAKIIINSLPEKVVKIGVFVNEKPEEIKRIMEYCSLDMIQLHGDESAEYCTQFPAAIIIKAFELKNDDDVSRALKYNVAAILIDSRHAGLYGGTGKTSNWELARCIKDEKPLILSGGLNAGNLTEALKTIAPAALDINSGVEASPGIKDHKKLTQIFEIIRSADTTPVNSPLIFKKRKT</sequence>
<evidence type="ECO:0000256" key="1">
    <source>
        <dbReference type="ARBA" id="ARBA00004664"/>
    </source>
</evidence>
<evidence type="ECO:0000259" key="8">
    <source>
        <dbReference type="Pfam" id="PF00697"/>
    </source>
</evidence>
<dbReference type="NCBIfam" id="NF002298">
    <property type="entry name" value="PRK01222.1-4"/>
    <property type="match status" value="1"/>
</dbReference>